<accession>A0A1X7TNN0</accession>
<name>A0A1X7TNN0_AMPQE</name>
<reference evidence="3" key="1">
    <citation type="submission" date="2017-05" db="UniProtKB">
        <authorList>
            <consortium name="EnsemblMetazoa"/>
        </authorList>
    </citation>
    <scope>IDENTIFICATION</scope>
</reference>
<evidence type="ECO:0000259" key="2">
    <source>
        <dbReference type="PROSITE" id="PS51029"/>
    </source>
</evidence>
<dbReference type="InParanoid" id="A0A1X7TNN0"/>
<dbReference type="InterPro" id="IPR006578">
    <property type="entry name" value="MADF-dom"/>
</dbReference>
<evidence type="ECO:0000313" key="3">
    <source>
        <dbReference type="EnsemblMetazoa" id="Aqu2.1.16287_001"/>
    </source>
</evidence>
<dbReference type="PROSITE" id="PS51029">
    <property type="entry name" value="MADF"/>
    <property type="match status" value="1"/>
</dbReference>
<feature type="domain" description="MADF" evidence="2">
    <location>
        <begin position="39"/>
        <end position="118"/>
    </location>
</feature>
<sequence>MASTTSSSCSKNNSNASPSATIAASSCSTTLGTHQMILQLIEFFEANSCLYNVTEGSYHDRDKKRKAMSEIAIAFGIKDDDVTKKIKNIRTQYICEQQNVTQRKTGEGADDVYVAKWI</sequence>
<protein>
    <recommendedName>
        <fullName evidence="2">MADF domain-containing protein</fullName>
    </recommendedName>
</protein>
<feature type="region of interest" description="Disordered" evidence="1">
    <location>
        <begin position="1"/>
        <end position="20"/>
    </location>
</feature>
<dbReference type="AlphaFoldDB" id="A0A1X7TNN0"/>
<proteinExistence type="predicted"/>
<dbReference type="Pfam" id="PF10545">
    <property type="entry name" value="MADF_DNA_bdg"/>
    <property type="match status" value="1"/>
</dbReference>
<dbReference type="PANTHER" id="PTHR21505:SF12">
    <property type="entry name" value="MADF DOMAIN-CONTAINING PROTEIN-RELATED"/>
    <property type="match status" value="1"/>
</dbReference>
<evidence type="ECO:0000256" key="1">
    <source>
        <dbReference type="SAM" id="MobiDB-lite"/>
    </source>
</evidence>
<dbReference type="EnsemblMetazoa" id="Aqu2.1.16287_001">
    <property type="protein sequence ID" value="Aqu2.1.16287_001"/>
    <property type="gene ID" value="Aqu2.1.16287"/>
</dbReference>
<organism evidence="3">
    <name type="scientific">Amphimedon queenslandica</name>
    <name type="common">Sponge</name>
    <dbReference type="NCBI Taxonomy" id="400682"/>
    <lineage>
        <taxon>Eukaryota</taxon>
        <taxon>Metazoa</taxon>
        <taxon>Porifera</taxon>
        <taxon>Demospongiae</taxon>
        <taxon>Heteroscleromorpha</taxon>
        <taxon>Haplosclerida</taxon>
        <taxon>Niphatidae</taxon>
        <taxon>Amphimedon</taxon>
    </lineage>
</organism>
<dbReference type="PANTHER" id="PTHR21505">
    <property type="entry name" value="MADF DOMAIN-CONTAINING PROTEIN-RELATED"/>
    <property type="match status" value="1"/>
</dbReference>